<evidence type="ECO:0000313" key="4">
    <source>
        <dbReference type="Proteomes" id="UP000297248"/>
    </source>
</evidence>
<reference evidence="3" key="2">
    <citation type="submission" date="2019-03" db="EMBL/GenBank/DDBJ databases">
        <authorList>
            <person name="Yan Y.-Q."/>
            <person name="Du Z.-J."/>
        </authorList>
    </citation>
    <scope>NUCLEOTIDE SEQUENCE</scope>
    <source>
        <strain evidence="3">PP-F2FG21</strain>
    </source>
</reference>
<evidence type="ECO:0000313" key="5">
    <source>
        <dbReference type="Proteomes" id="UP000583101"/>
    </source>
</evidence>
<comment type="caution">
    <text evidence="3">The sequence shown here is derived from an EMBL/GenBank/DDBJ whole genome shotgun (WGS) entry which is preliminary data.</text>
</comment>
<evidence type="ECO:0000313" key="2">
    <source>
        <dbReference type="EMBL" id="MBB3968426.1"/>
    </source>
</evidence>
<proteinExistence type="predicted"/>
<dbReference type="OrthoDB" id="5431540at2"/>
<keyword evidence="5" id="KW-1185">Reference proteome</keyword>
<evidence type="ECO:0000256" key="1">
    <source>
        <dbReference type="SAM" id="SignalP"/>
    </source>
</evidence>
<gene>
    <name evidence="3" type="ORF">E2R65_08035</name>
    <name evidence="2" type="ORF">GGR35_001018</name>
</gene>
<protein>
    <recommendedName>
        <fullName evidence="6">DUF922 domain-containing protein</fullName>
    </recommendedName>
</protein>
<dbReference type="RefSeq" id="WP_134335960.1">
    <property type="nucleotide sequence ID" value="NZ_BMCZ01000004.1"/>
</dbReference>
<reference evidence="3 4" key="1">
    <citation type="journal article" date="2016" name="Int. J. Syst. Evol. Microbiol.">
        <title>Proposal of Mucilaginibacter phyllosphaerae sp. nov. isolated from the phyllosphere of Galium album.</title>
        <authorList>
            <person name="Aydogan E.L."/>
            <person name="Busse H.J."/>
            <person name="Moser G."/>
            <person name="Muller C."/>
            <person name="Kampfer P."/>
            <person name="Glaeser S.P."/>
        </authorList>
    </citation>
    <scope>NUCLEOTIDE SEQUENCE [LARGE SCALE GENOMIC DNA]</scope>
    <source>
        <strain evidence="3 4">PP-F2FG21</strain>
    </source>
</reference>
<dbReference type="EMBL" id="JACIEG010000002">
    <property type="protein sequence ID" value="MBB3968426.1"/>
    <property type="molecule type" value="Genomic_DNA"/>
</dbReference>
<evidence type="ECO:0008006" key="6">
    <source>
        <dbReference type="Google" id="ProtNLM"/>
    </source>
</evidence>
<dbReference type="AlphaFoldDB" id="A0A4Y8AGQ6"/>
<evidence type="ECO:0000313" key="3">
    <source>
        <dbReference type="EMBL" id="TEW67926.1"/>
    </source>
</evidence>
<dbReference type="EMBL" id="SNQG01000002">
    <property type="protein sequence ID" value="TEW67926.1"/>
    <property type="molecule type" value="Genomic_DNA"/>
</dbReference>
<feature type="chain" id="PRO_5044616610" description="DUF922 domain-containing protein" evidence="1">
    <location>
        <begin position="21"/>
        <end position="371"/>
    </location>
</feature>
<name>A0A4Y8AGQ6_9SPHI</name>
<dbReference type="Proteomes" id="UP000583101">
    <property type="component" value="Unassembled WGS sequence"/>
</dbReference>
<dbReference type="Proteomes" id="UP000297248">
    <property type="component" value="Unassembled WGS sequence"/>
</dbReference>
<keyword evidence="1" id="KW-0732">Signal</keyword>
<reference evidence="2 5" key="3">
    <citation type="submission" date="2020-08" db="EMBL/GenBank/DDBJ databases">
        <title>Genomic Encyclopedia of Type Strains, Phase IV (KMG-IV): sequencing the most valuable type-strain genomes for metagenomic binning, comparative biology and taxonomic classification.</title>
        <authorList>
            <person name="Goeker M."/>
        </authorList>
    </citation>
    <scope>NUCLEOTIDE SEQUENCE [LARGE SCALE GENOMIC DNA]</scope>
    <source>
        <strain evidence="2 5">DSM 100995</strain>
    </source>
</reference>
<sequence>MLKKFLFVITLLGFTFWATAFKTGSLPVACITLQKQPLQITPKEFYVAAVEDGRKDNTAIGALQSYTLAPGKPPEAYPVDIKDGMAAIKNFIITSMTTDKSLRPVIIKLNDLNVSEVIAAPGVVKGEIKLSMAFYLQKGEDPIHLVDYHTTTSYRRKAGPAQQIEPLLRSALNNSLSYLNNWMNAQAPGNIKLARSFKITFKDYNEPAEGDTIYYATNRPLKWDDFKGKMQTDSRHGAEIFAGIGYEEEKKVENATIYLTFAMKVYAPKSACWVSPGTLTPYNLNHEQRHFDIAKLVAEHYKKEILAQNPTPDSYDAIISMGYLDALREMNKMQKLYDNETAHSINSYQQQMWNNRIDKELAELKIKTKAL</sequence>
<feature type="signal peptide" evidence="1">
    <location>
        <begin position="1"/>
        <end position="20"/>
    </location>
</feature>
<accession>A0A4Y8AGQ6</accession>
<organism evidence="3 4">
    <name type="scientific">Mucilaginibacter phyllosphaerae</name>
    <dbReference type="NCBI Taxonomy" id="1812349"/>
    <lineage>
        <taxon>Bacteria</taxon>
        <taxon>Pseudomonadati</taxon>
        <taxon>Bacteroidota</taxon>
        <taxon>Sphingobacteriia</taxon>
        <taxon>Sphingobacteriales</taxon>
        <taxon>Sphingobacteriaceae</taxon>
        <taxon>Mucilaginibacter</taxon>
    </lineage>
</organism>